<evidence type="ECO:0000259" key="4">
    <source>
        <dbReference type="Pfam" id="PF08242"/>
    </source>
</evidence>
<sequence length="187" mass="20562">MSSTLPLPFNAHTHRALEPVLALPSGSEVLDAGCGNGAVARWLAEQGHRVLGIDVELPLRHAGSAESDSLRLRRADLFDLTAGTGPGFDAVVLFGVLHYAGSPERVRQMLRVVDRLARPEAPLALNWICDEIPLGYAQAYLPPRDLVLGTLRELGRHPIDRWDRDVSHTHGGSPVHRHRIVYGVWSR</sequence>
<dbReference type="GO" id="GO:0008168">
    <property type="term" value="F:methyltransferase activity"/>
    <property type="evidence" value="ECO:0007669"/>
    <property type="project" value="UniProtKB-KW"/>
</dbReference>
<dbReference type="SUPFAM" id="SSF53335">
    <property type="entry name" value="S-adenosyl-L-methionine-dependent methyltransferases"/>
    <property type="match status" value="1"/>
</dbReference>
<organism evidence="5 6">
    <name type="scientific">Streptomyces kunmingensis</name>
    <dbReference type="NCBI Taxonomy" id="68225"/>
    <lineage>
        <taxon>Bacteria</taxon>
        <taxon>Bacillati</taxon>
        <taxon>Actinomycetota</taxon>
        <taxon>Actinomycetes</taxon>
        <taxon>Kitasatosporales</taxon>
        <taxon>Streptomycetaceae</taxon>
        <taxon>Streptomyces</taxon>
    </lineage>
</organism>
<dbReference type="InterPro" id="IPR029063">
    <property type="entry name" value="SAM-dependent_MTases_sf"/>
</dbReference>
<dbReference type="GO" id="GO:0032259">
    <property type="term" value="P:methylation"/>
    <property type="evidence" value="ECO:0007669"/>
    <property type="project" value="UniProtKB-KW"/>
</dbReference>
<dbReference type="CDD" id="cd02440">
    <property type="entry name" value="AdoMet_MTases"/>
    <property type="match status" value="1"/>
</dbReference>
<dbReference type="PANTHER" id="PTHR43464:SF19">
    <property type="entry name" value="UBIQUINONE BIOSYNTHESIS O-METHYLTRANSFERASE, MITOCHONDRIAL"/>
    <property type="match status" value="1"/>
</dbReference>
<dbReference type="InterPro" id="IPR013217">
    <property type="entry name" value="Methyltransf_12"/>
</dbReference>
<name>A0ABU6CK37_9ACTN</name>
<evidence type="ECO:0000313" key="5">
    <source>
        <dbReference type="EMBL" id="MEB3965081.1"/>
    </source>
</evidence>
<dbReference type="Proteomes" id="UP001352223">
    <property type="component" value="Unassembled WGS sequence"/>
</dbReference>
<evidence type="ECO:0000256" key="1">
    <source>
        <dbReference type="ARBA" id="ARBA00022603"/>
    </source>
</evidence>
<proteinExistence type="predicted"/>
<keyword evidence="3" id="KW-0949">S-adenosyl-L-methionine</keyword>
<accession>A0ABU6CK37</accession>
<comment type="caution">
    <text evidence="5">The sequence shown here is derived from an EMBL/GenBank/DDBJ whole genome shotgun (WGS) entry which is preliminary data.</text>
</comment>
<evidence type="ECO:0000256" key="2">
    <source>
        <dbReference type="ARBA" id="ARBA00022679"/>
    </source>
</evidence>
<dbReference type="Pfam" id="PF08242">
    <property type="entry name" value="Methyltransf_12"/>
    <property type="match status" value="1"/>
</dbReference>
<dbReference type="Gene3D" id="3.40.50.150">
    <property type="entry name" value="Vaccinia Virus protein VP39"/>
    <property type="match status" value="1"/>
</dbReference>
<dbReference type="PANTHER" id="PTHR43464">
    <property type="entry name" value="METHYLTRANSFERASE"/>
    <property type="match status" value="1"/>
</dbReference>
<feature type="domain" description="Methyltransferase type 12" evidence="4">
    <location>
        <begin position="30"/>
        <end position="121"/>
    </location>
</feature>
<evidence type="ECO:0000256" key="3">
    <source>
        <dbReference type="ARBA" id="ARBA00022691"/>
    </source>
</evidence>
<keyword evidence="6" id="KW-1185">Reference proteome</keyword>
<keyword evidence="1 5" id="KW-0489">Methyltransferase</keyword>
<evidence type="ECO:0000313" key="6">
    <source>
        <dbReference type="Proteomes" id="UP001352223"/>
    </source>
</evidence>
<protein>
    <submittedName>
        <fullName evidence="5">Class I SAM-dependent methyltransferase</fullName>
    </submittedName>
</protein>
<dbReference type="EMBL" id="JAOZYB010000323">
    <property type="protein sequence ID" value="MEB3965081.1"/>
    <property type="molecule type" value="Genomic_DNA"/>
</dbReference>
<keyword evidence="2" id="KW-0808">Transferase</keyword>
<gene>
    <name evidence="5" type="ORF">OKJ48_33360</name>
</gene>
<reference evidence="5 6" key="1">
    <citation type="submission" date="2022-10" db="EMBL/GenBank/DDBJ databases">
        <authorList>
            <person name="Xie J."/>
            <person name="Shen N."/>
        </authorList>
    </citation>
    <scope>NUCLEOTIDE SEQUENCE [LARGE SCALE GENOMIC DNA]</scope>
    <source>
        <strain evidence="5 6">DSM 41681</strain>
    </source>
</reference>
<dbReference type="RefSeq" id="WP_324773018.1">
    <property type="nucleotide sequence ID" value="NZ_BAAATS010000032.1"/>
</dbReference>